<keyword evidence="4" id="KW-1185">Reference proteome</keyword>
<protein>
    <recommendedName>
        <fullName evidence="2">Peptidase C14 caspase domain-containing protein</fullName>
    </recommendedName>
</protein>
<organism evidence="3 4">
    <name type="scientific">Nitrospira japonica</name>
    <dbReference type="NCBI Taxonomy" id="1325564"/>
    <lineage>
        <taxon>Bacteria</taxon>
        <taxon>Pseudomonadati</taxon>
        <taxon>Nitrospirota</taxon>
        <taxon>Nitrospiria</taxon>
        <taxon>Nitrospirales</taxon>
        <taxon>Nitrospiraceae</taxon>
        <taxon>Nitrospira</taxon>
    </lineage>
</organism>
<feature type="domain" description="Peptidase C14 caspase" evidence="2">
    <location>
        <begin position="256"/>
        <end position="491"/>
    </location>
</feature>
<dbReference type="PROSITE" id="PS51257">
    <property type="entry name" value="PROKAR_LIPOPROTEIN"/>
    <property type="match status" value="1"/>
</dbReference>
<dbReference type="PANTHER" id="PTHR48104">
    <property type="entry name" value="METACASPASE-4"/>
    <property type="match status" value="1"/>
</dbReference>
<feature type="chain" id="PRO_5012935631" description="Peptidase C14 caspase domain-containing protein" evidence="1">
    <location>
        <begin position="27"/>
        <end position="510"/>
    </location>
</feature>
<dbReference type="SUPFAM" id="SSF52129">
    <property type="entry name" value="Caspase-like"/>
    <property type="match status" value="1"/>
</dbReference>
<dbReference type="KEGG" id="nja:NSJP_0351"/>
<dbReference type="GO" id="GO:0004197">
    <property type="term" value="F:cysteine-type endopeptidase activity"/>
    <property type="evidence" value="ECO:0007669"/>
    <property type="project" value="InterPro"/>
</dbReference>
<sequence>MKPSGMRRHWAVVAFLILTMGLQSCAPTKLPLNTSVPAMKVRKFPVSAAVVIPETVRNGVSTYDVSCAGNYEIPIGAELEAGIGETLSPIFDTVDVVTDKGLAVGHYDVVVEPKPLQLTTDGHCLSRRFLYLLGPFYIFTNPTDSFDATAEVPVTVMDRQGQTILTDTFKSKTHNKDALFQTAADKDSAVRIVLREAVIDALQQLSRGLANSPQMVSYARTAPKRPADRAQASVVRTERSSDVDILPQVAVKPQKTRFAVIIGIEQYRQNLPPVEFASHDAYIMREYLTKTLGYPDENVVLVVNERAAKSDLEKYIERWLPNRVDKDSSVLIYYSGHGAPNPTTQEGFLVPYDGDPTFLEITGYPLKRLYEQLAKLPAREILVVLDSCFSGSGGRSVIAKGARPLVVSMENPVLTGDRVVVLTASSASQISSTYDQKSHGLFTYFFLKGLQGAADTNKDGTIDLSELYAYVKPEVERVARREYNNDQVPQLIGSPEILKRGVQLLDRGGP</sequence>
<gene>
    <name evidence="3" type="ORF">NSJP_0351</name>
</gene>
<dbReference type="OrthoDB" id="9767236at2"/>
<dbReference type="STRING" id="1325564.NSJP_0351"/>
<reference evidence="3 4" key="1">
    <citation type="submission" date="2017-03" db="EMBL/GenBank/DDBJ databases">
        <authorList>
            <person name="Afonso C.L."/>
            <person name="Miller P.J."/>
            <person name="Scott M.A."/>
            <person name="Spackman E."/>
            <person name="Goraichik I."/>
            <person name="Dimitrov K.M."/>
            <person name="Suarez D.L."/>
            <person name="Swayne D.E."/>
        </authorList>
    </citation>
    <scope>NUCLEOTIDE SEQUENCE [LARGE SCALE GENOMIC DNA]</scope>
    <source>
        <strain evidence="3">Genome sequencing of Nitrospira japonica strain NJ11</strain>
    </source>
</reference>
<evidence type="ECO:0000313" key="3">
    <source>
        <dbReference type="EMBL" id="SLM46523.1"/>
    </source>
</evidence>
<dbReference type="AlphaFoldDB" id="A0A1W1I100"/>
<dbReference type="InterPro" id="IPR011600">
    <property type="entry name" value="Pept_C14_caspase"/>
</dbReference>
<dbReference type="GO" id="GO:0005737">
    <property type="term" value="C:cytoplasm"/>
    <property type="evidence" value="ECO:0007669"/>
    <property type="project" value="TreeGrafter"/>
</dbReference>
<dbReference type="RefSeq" id="WP_155969763.1">
    <property type="nucleotide sequence ID" value="NZ_LT828648.1"/>
</dbReference>
<proteinExistence type="predicted"/>
<dbReference type="Proteomes" id="UP000192042">
    <property type="component" value="Chromosome I"/>
</dbReference>
<evidence type="ECO:0000256" key="1">
    <source>
        <dbReference type="SAM" id="SignalP"/>
    </source>
</evidence>
<dbReference type="InterPro" id="IPR029030">
    <property type="entry name" value="Caspase-like_dom_sf"/>
</dbReference>
<dbReference type="EMBL" id="LT828648">
    <property type="protein sequence ID" value="SLM46523.1"/>
    <property type="molecule type" value="Genomic_DNA"/>
</dbReference>
<dbReference type="GO" id="GO:0006508">
    <property type="term" value="P:proteolysis"/>
    <property type="evidence" value="ECO:0007669"/>
    <property type="project" value="InterPro"/>
</dbReference>
<dbReference type="PANTHER" id="PTHR48104:SF30">
    <property type="entry name" value="METACASPASE-1"/>
    <property type="match status" value="1"/>
</dbReference>
<dbReference type="InterPro" id="IPR018247">
    <property type="entry name" value="EF_Hand_1_Ca_BS"/>
</dbReference>
<dbReference type="InterPro" id="IPR050452">
    <property type="entry name" value="Metacaspase"/>
</dbReference>
<keyword evidence="1" id="KW-0732">Signal</keyword>
<evidence type="ECO:0000259" key="2">
    <source>
        <dbReference type="Pfam" id="PF00656"/>
    </source>
</evidence>
<feature type="signal peptide" evidence="1">
    <location>
        <begin position="1"/>
        <end position="26"/>
    </location>
</feature>
<dbReference type="Pfam" id="PF00656">
    <property type="entry name" value="Peptidase_C14"/>
    <property type="match status" value="1"/>
</dbReference>
<name>A0A1W1I100_9BACT</name>
<dbReference type="Gene3D" id="3.40.50.1460">
    <property type="match status" value="1"/>
</dbReference>
<evidence type="ECO:0000313" key="4">
    <source>
        <dbReference type="Proteomes" id="UP000192042"/>
    </source>
</evidence>
<accession>A0A1W1I100</accession>
<dbReference type="PROSITE" id="PS00018">
    <property type="entry name" value="EF_HAND_1"/>
    <property type="match status" value="1"/>
</dbReference>